<name>A0A0A8TSS9_ACIBZ</name>
<dbReference type="eggNOG" id="ENOG5031RXR">
    <property type="taxonomic scope" value="Bacteria"/>
</dbReference>
<accession>A0A0A8TSS9</accession>
<dbReference type="KEGG" id="aber:BSR55_11665"/>
<reference evidence="1" key="1">
    <citation type="submission" date="2022-02" db="EMBL/GenBank/DDBJ databases">
        <title>Characterization of Tn125 harboring carbapenem-resistant Acinetobacter bereziniae clinical isolates.</title>
        <authorList>
            <person name="Wong N.-K."/>
            <person name="Pan Q."/>
        </authorList>
    </citation>
    <scope>NUCLEOTIDE SEQUENCE</scope>
    <source>
        <strain evidence="1">GD03393</strain>
    </source>
</reference>
<evidence type="ECO:0000313" key="2">
    <source>
        <dbReference type="Proteomes" id="UP000644140"/>
    </source>
</evidence>
<evidence type="ECO:0000313" key="1">
    <source>
        <dbReference type="EMBL" id="UUN99716.1"/>
    </source>
</evidence>
<dbReference type="Proteomes" id="UP000644140">
    <property type="component" value="Chromosome"/>
</dbReference>
<proteinExistence type="predicted"/>
<sequence>MEISVKQINKRIEEFQQSGKQAETLKIGYKTYAKLMNEDKFADALKKDVNDPMIRYYKDIKIKLVTEKHHFEVK</sequence>
<dbReference type="EMBL" id="CP092085">
    <property type="protein sequence ID" value="UUN99716.1"/>
    <property type="molecule type" value="Genomic_DNA"/>
</dbReference>
<protein>
    <submittedName>
        <fullName evidence="1">Uncharacterized protein</fullName>
    </submittedName>
</protein>
<dbReference type="AlphaFoldDB" id="A0A0A8TSS9"/>
<organism evidence="1 2">
    <name type="scientific">Acinetobacter bereziniae</name>
    <name type="common">Acinetobacter genomosp. 10</name>
    <dbReference type="NCBI Taxonomy" id="106648"/>
    <lineage>
        <taxon>Bacteria</taxon>
        <taxon>Pseudomonadati</taxon>
        <taxon>Pseudomonadota</taxon>
        <taxon>Gammaproteobacteria</taxon>
        <taxon>Moraxellales</taxon>
        <taxon>Moraxellaceae</taxon>
        <taxon>Acinetobacter</taxon>
    </lineage>
</organism>
<dbReference type="RefSeq" id="WP_004830522.1">
    <property type="nucleotide sequence ID" value="NZ_BBLJ01000043.1"/>
</dbReference>
<gene>
    <name evidence="1" type="ORF">I9054_009825</name>
</gene>
<dbReference type="GeneID" id="69462780"/>